<dbReference type="AlphaFoldDB" id="A0A077WNQ9"/>
<reference evidence="2" key="1">
    <citation type="journal article" date="2014" name="Genome Announc.">
        <title>De novo whole-genome sequence and genome annotation of Lichtheimia ramosa.</title>
        <authorList>
            <person name="Linde J."/>
            <person name="Schwartze V."/>
            <person name="Binder U."/>
            <person name="Lass-Florl C."/>
            <person name="Voigt K."/>
            <person name="Horn F."/>
        </authorList>
    </citation>
    <scope>NUCLEOTIDE SEQUENCE</scope>
    <source>
        <strain evidence="2">JMRC FSU:6197</strain>
    </source>
</reference>
<sequence length="84" mass="9285">MSDQQLALDRTEQVESFTEDIEGVPSSNNSWFRSPLSSPRSQRYIQIPMPVAASETRAEAAAVNDPPPAYQQSQHDIRVQASPA</sequence>
<dbReference type="OrthoDB" id="2276408at2759"/>
<dbReference type="EMBL" id="LK023327">
    <property type="protein sequence ID" value="CDS08758.1"/>
    <property type="molecule type" value="Genomic_DNA"/>
</dbReference>
<feature type="region of interest" description="Disordered" evidence="1">
    <location>
        <begin position="1"/>
        <end position="39"/>
    </location>
</feature>
<accession>A0A077WNQ9</accession>
<proteinExistence type="predicted"/>
<feature type="region of interest" description="Disordered" evidence="1">
    <location>
        <begin position="56"/>
        <end position="84"/>
    </location>
</feature>
<name>A0A077WNQ9_9FUNG</name>
<organism evidence="2">
    <name type="scientific">Lichtheimia ramosa</name>
    <dbReference type="NCBI Taxonomy" id="688394"/>
    <lineage>
        <taxon>Eukaryota</taxon>
        <taxon>Fungi</taxon>
        <taxon>Fungi incertae sedis</taxon>
        <taxon>Mucoromycota</taxon>
        <taxon>Mucoromycotina</taxon>
        <taxon>Mucoromycetes</taxon>
        <taxon>Mucorales</taxon>
        <taxon>Lichtheimiaceae</taxon>
        <taxon>Lichtheimia</taxon>
    </lineage>
</organism>
<feature type="compositionally biased region" description="Polar residues" evidence="1">
    <location>
        <begin position="25"/>
        <end position="39"/>
    </location>
</feature>
<gene>
    <name evidence="2" type="ORF">LRAMOSA10119</name>
</gene>
<protein>
    <submittedName>
        <fullName evidence="2">Uncharacterized protein</fullName>
    </submittedName>
</protein>
<evidence type="ECO:0000313" key="2">
    <source>
        <dbReference type="EMBL" id="CDS08758.1"/>
    </source>
</evidence>
<evidence type="ECO:0000256" key="1">
    <source>
        <dbReference type="SAM" id="MobiDB-lite"/>
    </source>
</evidence>